<reference evidence="4" key="1">
    <citation type="submission" date="2017-02" db="UniProtKB">
        <authorList>
            <consortium name="WormBaseParasite"/>
        </authorList>
    </citation>
    <scope>IDENTIFICATION</scope>
</reference>
<proteinExistence type="predicted"/>
<organism evidence="4">
    <name type="scientific">Thelazia callipaeda</name>
    <name type="common">Oriental eyeworm</name>
    <name type="synonym">Parasitic nematode</name>
    <dbReference type="NCBI Taxonomy" id="103827"/>
    <lineage>
        <taxon>Eukaryota</taxon>
        <taxon>Metazoa</taxon>
        <taxon>Ecdysozoa</taxon>
        <taxon>Nematoda</taxon>
        <taxon>Chromadorea</taxon>
        <taxon>Rhabditida</taxon>
        <taxon>Spirurina</taxon>
        <taxon>Spiruromorpha</taxon>
        <taxon>Thelazioidea</taxon>
        <taxon>Thelaziidae</taxon>
        <taxon>Thelazia</taxon>
    </lineage>
</organism>
<evidence type="ECO:0000313" key="3">
    <source>
        <dbReference type="Proteomes" id="UP000276776"/>
    </source>
</evidence>
<name>A0A0N5CJU7_THECL</name>
<dbReference type="EMBL" id="UYYF01000020">
    <property type="protein sequence ID" value="VDM95243.1"/>
    <property type="molecule type" value="Genomic_DNA"/>
</dbReference>
<dbReference type="OMA" id="INTHNET"/>
<accession>A0A0N5CJU7</accession>
<gene>
    <name evidence="2" type="ORF">TCLT_LOCUS318</name>
</gene>
<feature type="chain" id="PRO_5043126169" evidence="1">
    <location>
        <begin position="18"/>
        <end position="441"/>
    </location>
</feature>
<reference evidence="2 3" key="2">
    <citation type="submission" date="2018-11" db="EMBL/GenBank/DDBJ databases">
        <authorList>
            <consortium name="Pathogen Informatics"/>
        </authorList>
    </citation>
    <scope>NUCLEOTIDE SEQUENCE [LARGE SCALE GENOMIC DNA]</scope>
</reference>
<dbReference type="WBParaSite" id="TCLT_0000031701-mRNA-1">
    <property type="protein sequence ID" value="TCLT_0000031701-mRNA-1"/>
    <property type="gene ID" value="TCLT_0000031701"/>
</dbReference>
<keyword evidence="1" id="KW-0732">Signal</keyword>
<keyword evidence="3" id="KW-1185">Reference proteome</keyword>
<protein>
    <submittedName>
        <fullName evidence="4">FIIND domain-containing protein</fullName>
    </submittedName>
</protein>
<dbReference type="OrthoDB" id="5885569at2759"/>
<dbReference type="Proteomes" id="UP000276776">
    <property type="component" value="Unassembled WGS sequence"/>
</dbReference>
<sequence>MLMAILLLLTSFRRCILHPISVKDLVTAGASKNDTFGMPNLQRNGSESHENLVSLISKLGENSKIIHIFGNPIISKKITKHLNCEDLIAMLSIDVFQDFAEQSLKVRHQIAYIRKNNLYPKNFLRQAHCECFQNSSKPAQPFVIVFGNERLAKDSKAIFKNSPCSQVCIWSIPNGFHEIPEFKMETEMKNKMPIFYSETMLENFPFLGINARMKNVHNGFIIPSTLCGREDIYVHKDTWSEYQIPEKWNDEHLSFFVDCNVKRDAKITIFFASFIGMVETSIAHHYLECLGAYQNKLMNLTNRQVCVISQVSPGQVSLSKTAMKVIVMTFGGEGVEAITFAIKTDDKAELVQQFKTWHAQVISKMGNKQKIAFYFKTTECNDPEDCELLFNQEFPDIKLGTLCLFNNAKTSLLQSDEQFLRRSIFAIIGFQSILDFTQVST</sequence>
<dbReference type="AlphaFoldDB" id="A0A0N5CJU7"/>
<feature type="signal peptide" evidence="1">
    <location>
        <begin position="1"/>
        <end position="17"/>
    </location>
</feature>
<evidence type="ECO:0000256" key="1">
    <source>
        <dbReference type="SAM" id="SignalP"/>
    </source>
</evidence>
<evidence type="ECO:0000313" key="2">
    <source>
        <dbReference type="EMBL" id="VDM95243.1"/>
    </source>
</evidence>
<evidence type="ECO:0000313" key="4">
    <source>
        <dbReference type="WBParaSite" id="TCLT_0000031701-mRNA-1"/>
    </source>
</evidence>